<keyword evidence="1" id="KW-0472">Membrane</keyword>
<dbReference type="RefSeq" id="WP_014823968.1">
    <property type="nucleotide sequence ID" value="NC_018065.1"/>
</dbReference>
<dbReference type="Proteomes" id="UP000006691">
    <property type="component" value="Chromosome"/>
</dbReference>
<name>F2FAD5_SOLSS</name>
<gene>
    <name evidence="2" type="ordered locus">SSIL_2279</name>
</gene>
<feature type="transmembrane region" description="Helical" evidence="1">
    <location>
        <begin position="48"/>
        <end position="66"/>
    </location>
</feature>
<keyword evidence="2" id="KW-0378">Hydrolase</keyword>
<dbReference type="KEGG" id="siv:SSIL_2279"/>
<protein>
    <submittedName>
        <fullName evidence="2">Hydrolase of the alpha/beta superfamily</fullName>
    </submittedName>
</protein>
<keyword evidence="1" id="KW-1133">Transmembrane helix</keyword>
<proteinExistence type="predicted"/>
<evidence type="ECO:0000313" key="3">
    <source>
        <dbReference type="Proteomes" id="UP000006691"/>
    </source>
</evidence>
<accession>F2FAD5</accession>
<dbReference type="PATRIC" id="fig|1002809.3.peg.2299"/>
<organism evidence="2 3">
    <name type="scientific">Solibacillus silvestris (strain StLB046)</name>
    <name type="common">Bacillus silvestris</name>
    <dbReference type="NCBI Taxonomy" id="1002809"/>
    <lineage>
        <taxon>Bacteria</taxon>
        <taxon>Bacillati</taxon>
        <taxon>Bacillota</taxon>
        <taxon>Bacilli</taxon>
        <taxon>Bacillales</taxon>
        <taxon>Caryophanaceae</taxon>
        <taxon>Solibacillus</taxon>
    </lineage>
</organism>
<dbReference type="GO" id="GO:0016787">
    <property type="term" value="F:hydrolase activity"/>
    <property type="evidence" value="ECO:0007669"/>
    <property type="project" value="UniProtKB-KW"/>
</dbReference>
<evidence type="ECO:0000256" key="1">
    <source>
        <dbReference type="SAM" id="Phobius"/>
    </source>
</evidence>
<dbReference type="STRING" id="1002809.SSIL_2279"/>
<reference evidence="3" key="1">
    <citation type="submission" date="2011-04" db="EMBL/GenBank/DDBJ databases">
        <title>Genome sequence of Solibacillus silvestris StLB046.</title>
        <authorList>
            <person name="Morohoshi T."/>
            <person name="Someya N."/>
            <person name="Ikeda T."/>
        </authorList>
    </citation>
    <scope>NUCLEOTIDE SEQUENCE [LARGE SCALE GENOMIC DNA]</scope>
    <source>
        <strain evidence="3">StLB046</strain>
    </source>
</reference>
<dbReference type="EMBL" id="AP012157">
    <property type="protein sequence ID" value="BAK16702.1"/>
    <property type="molecule type" value="Genomic_DNA"/>
</dbReference>
<dbReference type="AlphaFoldDB" id="F2FAD5"/>
<reference evidence="2 3" key="2">
    <citation type="journal article" date="2012" name="J. Biosci. Bioeng.">
        <title>Complete genome sequence and characterization of the N-acylhomoserine lactone-degrading gene of the potato leaf-associated Solibacillus silvestris.</title>
        <authorList>
            <person name="Morohoshi T."/>
            <person name="Tominaga Y."/>
            <person name="Someya N."/>
            <person name="Ikeda T."/>
        </authorList>
    </citation>
    <scope>NUCLEOTIDE SEQUENCE [LARGE SCALE GENOMIC DNA]</scope>
    <source>
        <strain evidence="2 3">StLB046</strain>
    </source>
</reference>
<evidence type="ECO:0000313" key="2">
    <source>
        <dbReference type="EMBL" id="BAK16702.1"/>
    </source>
</evidence>
<keyword evidence="3" id="KW-1185">Reference proteome</keyword>
<feature type="transmembrane region" description="Helical" evidence="1">
    <location>
        <begin position="6"/>
        <end position="27"/>
    </location>
</feature>
<sequence length="67" mass="7771">MGVLLIIIIYGLLIWIYFYPEESLLWGKRGMYKEEPQLTESAIRNTKSKALISIIVITLINIIFIIT</sequence>
<dbReference type="HOGENOM" id="CLU_177520_0_0_9"/>
<dbReference type="eggNOG" id="ENOG5033IK0">
    <property type="taxonomic scope" value="Bacteria"/>
</dbReference>
<keyword evidence="1" id="KW-0812">Transmembrane</keyword>